<dbReference type="EMBL" id="JAUPFM010000006">
    <property type="protein sequence ID" value="KAK2849321.1"/>
    <property type="molecule type" value="Genomic_DNA"/>
</dbReference>
<evidence type="ECO:0000313" key="2">
    <source>
        <dbReference type="EMBL" id="KAK2849321.1"/>
    </source>
</evidence>
<dbReference type="Gene3D" id="2.40.50.90">
    <property type="match status" value="1"/>
</dbReference>
<evidence type="ECO:0000313" key="3">
    <source>
        <dbReference type="Proteomes" id="UP001187415"/>
    </source>
</evidence>
<dbReference type="Gene3D" id="2.30.30.140">
    <property type="match status" value="1"/>
</dbReference>
<proteinExistence type="predicted"/>
<dbReference type="InterPro" id="IPR002999">
    <property type="entry name" value="Tudor"/>
</dbReference>
<sequence>MNPVPQPSKIAQKVELTYKLFLLENARETLEHELRNFVNKSYEEVEGFLNSSLLTSTFGDLANSLDMKCQALDKLSAILKNLTIERQVCVQPAVMNGKRTNQLQPLRQKGTLKTDVLKFGPMLQNVLIASSIAKAVQVLGATLSLKQWKRFLISQPTVVQDDMICSNTSSYNRPTQTINLPCHLKAEQKEQVVIFKDQCQPDAVILTPAIVHRLKIDIERPPLFLPPLQAILPEISHPKPIQVTTQISPGKVDDVGVQHQKQISSQLLHFLTAKAKNMGALKVTVMEWSKSICTSASSEQTSPTIKTQSYQFRHVNDDLINALATETLCPYTEDQSPVFRLKRKESSGFLTYTCVIATETELWDIGDIPTDVGQDDFKNSPLEKRDYHNGQKEHSCLNIQIKNTTVNCTEPETENNSVPVIKSVNIPEFQSQRFKETEVVVSHIVSPGNFYIQHADATMKLQALSVECRKATSSYALQNCIPGIGTQVMGWFPKQEQWCRAQVEVKRLDYGDTACLSLLDIIELTPYMAVLPLQAIQVSLANVMPVNESDWSEEAVGWFKAVVHNRTLYARLYPQGPKVAVELFLEKGNLGAMRRSAPLSLRLAQNGHAKHNKLKNVGLMKRSTVKRNAREEDWKKYLISHYAQNKK</sequence>
<evidence type="ECO:0000259" key="1">
    <source>
        <dbReference type="Pfam" id="PF00567"/>
    </source>
</evidence>
<name>A0AA88N0N8_CHASR</name>
<feature type="domain" description="Tudor" evidence="1">
    <location>
        <begin position="436"/>
        <end position="542"/>
    </location>
</feature>
<dbReference type="InterPro" id="IPR035437">
    <property type="entry name" value="SNase_OB-fold_sf"/>
</dbReference>
<protein>
    <recommendedName>
        <fullName evidence="1">Tudor domain-containing protein</fullName>
    </recommendedName>
</protein>
<accession>A0AA88N0N8</accession>
<dbReference type="SUPFAM" id="SSF63748">
    <property type="entry name" value="Tudor/PWWP/MBT"/>
    <property type="match status" value="1"/>
</dbReference>
<dbReference type="PANTHER" id="PTHR16442">
    <property type="entry name" value="RING FINGER PROTEIN 17"/>
    <property type="match status" value="1"/>
</dbReference>
<dbReference type="PANTHER" id="PTHR16442:SF1">
    <property type="entry name" value="RING FINGER PROTEIN 17"/>
    <property type="match status" value="1"/>
</dbReference>
<dbReference type="Proteomes" id="UP001187415">
    <property type="component" value="Unassembled WGS sequence"/>
</dbReference>
<comment type="caution">
    <text evidence="2">The sequence shown here is derived from an EMBL/GenBank/DDBJ whole genome shotgun (WGS) entry which is preliminary data.</text>
</comment>
<gene>
    <name evidence="2" type="ORF">Q5P01_009155</name>
</gene>
<reference evidence="2" key="1">
    <citation type="submission" date="2023-07" db="EMBL/GenBank/DDBJ databases">
        <title>Chromosome-level Genome Assembly of Striped Snakehead (Channa striata).</title>
        <authorList>
            <person name="Liu H."/>
        </authorList>
    </citation>
    <scope>NUCLEOTIDE SEQUENCE</scope>
    <source>
        <strain evidence="2">Gz</strain>
        <tissue evidence="2">Muscle</tissue>
    </source>
</reference>
<keyword evidence="3" id="KW-1185">Reference proteome</keyword>
<organism evidence="2 3">
    <name type="scientific">Channa striata</name>
    <name type="common">Snakehead murrel</name>
    <name type="synonym">Ophicephalus striatus</name>
    <dbReference type="NCBI Taxonomy" id="64152"/>
    <lineage>
        <taxon>Eukaryota</taxon>
        <taxon>Metazoa</taxon>
        <taxon>Chordata</taxon>
        <taxon>Craniata</taxon>
        <taxon>Vertebrata</taxon>
        <taxon>Euteleostomi</taxon>
        <taxon>Actinopterygii</taxon>
        <taxon>Neopterygii</taxon>
        <taxon>Teleostei</taxon>
        <taxon>Neoteleostei</taxon>
        <taxon>Acanthomorphata</taxon>
        <taxon>Anabantaria</taxon>
        <taxon>Anabantiformes</taxon>
        <taxon>Channoidei</taxon>
        <taxon>Channidae</taxon>
        <taxon>Channa</taxon>
    </lineage>
</organism>
<dbReference type="Pfam" id="PF00567">
    <property type="entry name" value="TUDOR"/>
    <property type="match status" value="1"/>
</dbReference>
<dbReference type="AlphaFoldDB" id="A0AA88N0N8"/>